<feature type="binding site" evidence="8">
    <location>
        <position position="56"/>
    </location>
    <ligand>
        <name>3-phosphoshikimate</name>
        <dbReference type="ChEBI" id="CHEBI:145989"/>
    </ligand>
</feature>
<evidence type="ECO:0000313" key="11">
    <source>
        <dbReference type="Proteomes" id="UP000533469"/>
    </source>
</evidence>
<keyword evidence="11" id="KW-1185">Reference proteome</keyword>
<evidence type="ECO:0000256" key="6">
    <source>
        <dbReference type="ARBA" id="ARBA00023141"/>
    </source>
</evidence>
<dbReference type="HAMAP" id="MF_00210">
    <property type="entry name" value="EPSP_synth"/>
    <property type="match status" value="1"/>
</dbReference>
<comment type="caution">
    <text evidence="8">Lacks conserved residue(s) required for the propagation of feature annotation.</text>
</comment>
<dbReference type="InterPro" id="IPR001986">
    <property type="entry name" value="Enolpyruvate_Tfrase_dom"/>
</dbReference>
<feature type="binding site" evidence="8">
    <location>
        <position position="52"/>
    </location>
    <ligand>
        <name>3-phosphoshikimate</name>
        <dbReference type="ChEBI" id="CHEBI:145989"/>
    </ligand>
</feature>
<feature type="binding site" evidence="8">
    <location>
        <position position="352"/>
    </location>
    <ligand>
        <name>3-phosphoshikimate</name>
        <dbReference type="ChEBI" id="CHEBI:145989"/>
    </ligand>
</feature>
<feature type="binding site" evidence="8">
    <location>
        <position position="51"/>
    </location>
    <ligand>
        <name>3-phosphoshikimate</name>
        <dbReference type="ChEBI" id="CHEBI:145989"/>
    </ligand>
</feature>
<protein>
    <recommendedName>
        <fullName evidence="8">3-phosphoshikimate 1-carboxyvinyltransferase</fullName>
        <ecNumber evidence="8">2.5.1.19</ecNumber>
    </recommendedName>
    <alternativeName>
        <fullName evidence="8">5-enolpyruvylshikimate-3-phosphate synthase</fullName>
        <shortName evidence="8">EPSP synthase</shortName>
        <shortName evidence="8">EPSPS</shortName>
    </alternativeName>
</protein>
<comment type="subcellular location">
    <subcellularLocation>
        <location evidence="8">Cytoplasm</location>
    </subcellularLocation>
</comment>
<gene>
    <name evidence="8" type="primary">aroA</name>
    <name evidence="10" type="ORF">FHS55_001216</name>
</gene>
<dbReference type="InterPro" id="IPR023193">
    <property type="entry name" value="EPSP_synthase_CS"/>
</dbReference>
<dbReference type="Gene3D" id="3.65.10.10">
    <property type="entry name" value="Enolpyruvate transferase domain"/>
    <property type="match status" value="2"/>
</dbReference>
<dbReference type="UniPathway" id="UPA00053">
    <property type="reaction ID" value="UER00089"/>
</dbReference>
<dbReference type="EC" id="2.5.1.19" evidence="8"/>
<dbReference type="SUPFAM" id="SSF55205">
    <property type="entry name" value="EPT/RTPC-like"/>
    <property type="match status" value="1"/>
</dbReference>
<dbReference type="GO" id="GO:0009423">
    <property type="term" value="P:chorismate biosynthetic process"/>
    <property type="evidence" value="ECO:0007669"/>
    <property type="project" value="UniProtKB-UniRule"/>
</dbReference>
<dbReference type="PANTHER" id="PTHR21090">
    <property type="entry name" value="AROM/DEHYDROQUINATE SYNTHASE"/>
    <property type="match status" value="1"/>
</dbReference>
<comment type="catalytic activity">
    <reaction evidence="7">
        <text>3-phosphoshikimate + phosphoenolpyruvate = 5-O-(1-carboxyvinyl)-3-phosphoshikimate + phosphate</text>
        <dbReference type="Rhea" id="RHEA:21256"/>
        <dbReference type="ChEBI" id="CHEBI:43474"/>
        <dbReference type="ChEBI" id="CHEBI:57701"/>
        <dbReference type="ChEBI" id="CHEBI:58702"/>
        <dbReference type="ChEBI" id="CHEBI:145989"/>
        <dbReference type="EC" id="2.5.1.19"/>
    </reaction>
    <physiologicalReaction direction="left-to-right" evidence="7">
        <dbReference type="Rhea" id="RHEA:21257"/>
    </physiologicalReaction>
</comment>
<dbReference type="Pfam" id="PF00275">
    <property type="entry name" value="EPSP_synthase"/>
    <property type="match status" value="1"/>
</dbReference>
<feature type="domain" description="Enolpyruvate transferase" evidence="9">
    <location>
        <begin position="40"/>
        <end position="458"/>
    </location>
</feature>
<reference evidence="10 11" key="1">
    <citation type="submission" date="2020-08" db="EMBL/GenBank/DDBJ databases">
        <title>Genomic Encyclopedia of Type Strains, Phase IV (KMG-IV): sequencing the most valuable type-strain genomes for metagenomic binning, comparative biology and taxonomic classification.</title>
        <authorList>
            <person name="Goeker M."/>
        </authorList>
    </citation>
    <scope>NUCLEOTIDE SEQUENCE [LARGE SCALE GENOMIC DNA]</scope>
    <source>
        <strain evidence="10 11">DSM 5895</strain>
    </source>
</reference>
<proteinExistence type="inferred from homology"/>
<feature type="binding site" evidence="8">
    <location>
        <position position="51"/>
    </location>
    <ligand>
        <name>phosphoenolpyruvate</name>
        <dbReference type="ChEBI" id="CHEBI:58702"/>
    </ligand>
</feature>
<comment type="caution">
    <text evidence="10">The sequence shown here is derived from an EMBL/GenBank/DDBJ whole genome shotgun (WGS) entry which is preliminary data.</text>
</comment>
<evidence type="ECO:0000256" key="4">
    <source>
        <dbReference type="ARBA" id="ARBA00022605"/>
    </source>
</evidence>
<comment type="pathway">
    <text evidence="1 8">Metabolic intermediate biosynthesis; chorismate biosynthesis; chorismate from D-erythrose 4-phosphate and phosphoenolpyruvate: step 6/7.</text>
</comment>
<comment type="subunit">
    <text evidence="8">Monomer.</text>
</comment>
<feature type="binding site" evidence="8">
    <location>
        <position position="124"/>
    </location>
    <ligand>
        <name>phosphoenolpyruvate</name>
        <dbReference type="ChEBI" id="CHEBI:58702"/>
    </ligand>
</feature>
<dbReference type="GO" id="GO:0008652">
    <property type="term" value="P:amino acid biosynthetic process"/>
    <property type="evidence" value="ECO:0007669"/>
    <property type="project" value="UniProtKB-KW"/>
</dbReference>
<dbReference type="AlphaFoldDB" id="A0A839Z6K4"/>
<evidence type="ECO:0000313" key="10">
    <source>
        <dbReference type="EMBL" id="MBB3770621.1"/>
    </source>
</evidence>
<dbReference type="EMBL" id="JACICD010000002">
    <property type="protein sequence ID" value="MBB3770621.1"/>
    <property type="molecule type" value="Genomic_DNA"/>
</dbReference>
<dbReference type="NCBIfam" id="TIGR01356">
    <property type="entry name" value="aroA"/>
    <property type="match status" value="1"/>
</dbReference>
<keyword evidence="5 8" id="KW-0808">Transferase</keyword>
<dbReference type="GO" id="GO:0003866">
    <property type="term" value="F:3-phosphoshikimate 1-carboxyvinyltransferase activity"/>
    <property type="evidence" value="ECO:0007669"/>
    <property type="project" value="UniProtKB-UniRule"/>
</dbReference>
<keyword evidence="3 8" id="KW-0963">Cytoplasm</keyword>
<name>A0A839Z6K4_9HYPH</name>
<accession>A0A839Z6K4</accession>
<evidence type="ECO:0000256" key="1">
    <source>
        <dbReference type="ARBA" id="ARBA00004811"/>
    </source>
</evidence>
<organism evidence="10 11">
    <name type="scientific">Ancylobacter tetraedralis</name>
    <dbReference type="NCBI Taxonomy" id="217068"/>
    <lineage>
        <taxon>Bacteria</taxon>
        <taxon>Pseudomonadati</taxon>
        <taxon>Pseudomonadota</taxon>
        <taxon>Alphaproteobacteria</taxon>
        <taxon>Hyphomicrobiales</taxon>
        <taxon>Xanthobacteraceae</taxon>
        <taxon>Ancylobacter</taxon>
    </lineage>
</organism>
<dbReference type="GO" id="GO:0005737">
    <property type="term" value="C:cytoplasm"/>
    <property type="evidence" value="ECO:0007669"/>
    <property type="project" value="UniProtKB-SubCell"/>
</dbReference>
<evidence type="ECO:0000256" key="7">
    <source>
        <dbReference type="ARBA" id="ARBA00044633"/>
    </source>
</evidence>
<comment type="similarity">
    <text evidence="2 8">Belongs to the EPSP synthase family.</text>
</comment>
<evidence type="ECO:0000259" key="9">
    <source>
        <dbReference type="Pfam" id="PF00275"/>
    </source>
</evidence>
<feature type="binding site" evidence="8">
    <location>
        <position position="152"/>
    </location>
    <ligand>
        <name>phosphoenolpyruvate</name>
        <dbReference type="ChEBI" id="CHEBI:58702"/>
    </ligand>
</feature>
<dbReference type="InterPro" id="IPR013792">
    <property type="entry name" value="RNA3'P_cycl/enolpyr_Trfase_a/b"/>
</dbReference>
<feature type="binding site" evidence="8">
    <location>
        <position position="200"/>
    </location>
    <ligand>
        <name>3-phosphoshikimate</name>
        <dbReference type="ChEBI" id="CHEBI:145989"/>
    </ligand>
</feature>
<dbReference type="PROSITE" id="PS00104">
    <property type="entry name" value="EPSP_SYNTHASE_1"/>
    <property type="match status" value="1"/>
</dbReference>
<sequence>MTSPLSPRATTDAATMEAATTDAGGHAGAPMPARAGLSPALKGTVRVPGDKSVSHRSLIFGTLAVGETRISGLLEGEDVLNTAKACAALGATVERLGEGEWRVEGVGVGGLTQPDAPLDFGNAGTGSRLMMGVVAGNPITATFDGDASLRRRPMRRILDPLEQMGVEVMDAAEGGRLPLTLKGPRDLVPITYESPVASAQIKSAVLLAGLGAPGETVLIEREASRDHTERMLTHFGAEVTVEPYGTHGRKVTLKGRPELKPRPIAVPADPSSAAFPVAAALIVPGSDIVIEGVMVNPLRTGLFITLKQMGASIDYLNERVEGGEDVADLRVRHTGRLTGVEVPAERAPSMIDEYPILAVIAAYAQGTTRMNGLSELRVKESDRLAAVADGLAAIGVAHRIEGDDLLVEGKGSVSGGGPVATHMDHRIAMSFLVAGLAAANAVEVDDVAFIATSFPSFLPLMKRLGAVIEVDTAGGAR</sequence>
<dbReference type="Proteomes" id="UP000533469">
    <property type="component" value="Unassembled WGS sequence"/>
</dbReference>
<evidence type="ECO:0000256" key="2">
    <source>
        <dbReference type="ARBA" id="ARBA00009948"/>
    </source>
</evidence>
<feature type="binding site" evidence="8">
    <location>
        <position position="200"/>
    </location>
    <ligand>
        <name>phosphoenolpyruvate</name>
        <dbReference type="ChEBI" id="CHEBI:58702"/>
    </ligand>
</feature>
<dbReference type="InterPro" id="IPR036968">
    <property type="entry name" value="Enolpyruvate_Tfrase_sf"/>
</dbReference>
<feature type="binding site" evidence="8">
    <location>
        <position position="383"/>
    </location>
    <ligand>
        <name>phosphoenolpyruvate</name>
        <dbReference type="ChEBI" id="CHEBI:58702"/>
    </ligand>
</feature>
<feature type="binding site" evidence="8">
    <location>
        <position position="379"/>
    </location>
    <ligand>
        <name>3-phosphoshikimate</name>
        <dbReference type="ChEBI" id="CHEBI:145989"/>
    </ligand>
</feature>
<keyword evidence="6 8" id="KW-0057">Aromatic amino acid biosynthesis</keyword>
<dbReference type="InterPro" id="IPR006264">
    <property type="entry name" value="EPSP_synthase"/>
</dbReference>
<evidence type="ECO:0000256" key="5">
    <source>
        <dbReference type="ARBA" id="ARBA00022679"/>
    </source>
</evidence>
<evidence type="ECO:0000256" key="8">
    <source>
        <dbReference type="HAMAP-Rule" id="MF_00210"/>
    </source>
</evidence>
<dbReference type="CDD" id="cd01556">
    <property type="entry name" value="EPSP_synthase"/>
    <property type="match status" value="1"/>
</dbReference>
<dbReference type="FunFam" id="3.65.10.10:FF:000005">
    <property type="entry name" value="3-phosphoshikimate 1-carboxyvinyltransferase"/>
    <property type="match status" value="1"/>
</dbReference>
<dbReference type="GO" id="GO:0009073">
    <property type="term" value="P:aromatic amino acid family biosynthetic process"/>
    <property type="evidence" value="ECO:0007669"/>
    <property type="project" value="UniProtKB-KW"/>
</dbReference>
<dbReference type="PANTHER" id="PTHR21090:SF5">
    <property type="entry name" value="PENTAFUNCTIONAL AROM POLYPEPTIDE"/>
    <property type="match status" value="1"/>
</dbReference>
<comment type="function">
    <text evidence="8">Catalyzes the transfer of the enolpyruvyl moiety of phosphoenolpyruvate (PEP) to the 5-hydroxyl of shikimate-3-phosphate (S3P) to produce enolpyruvyl shikimate-3-phosphate and inorganic phosphate.</text>
</comment>
<keyword evidence="4 8" id="KW-0028">Amino-acid biosynthesis</keyword>
<feature type="active site" description="Proton acceptor" evidence="8">
    <location>
        <position position="352"/>
    </location>
</feature>
<feature type="binding site" evidence="8">
    <location>
        <position position="198"/>
    </location>
    <ligand>
        <name>3-phosphoshikimate</name>
        <dbReference type="ChEBI" id="CHEBI:145989"/>
    </ligand>
</feature>
<dbReference type="PROSITE" id="PS00885">
    <property type="entry name" value="EPSP_SYNTHASE_2"/>
    <property type="match status" value="1"/>
</dbReference>
<feature type="binding site" evidence="8">
    <location>
        <position position="426"/>
    </location>
    <ligand>
        <name>phosphoenolpyruvate</name>
        <dbReference type="ChEBI" id="CHEBI:58702"/>
    </ligand>
</feature>
<evidence type="ECO:0000256" key="3">
    <source>
        <dbReference type="ARBA" id="ARBA00022490"/>
    </source>
</evidence>
<dbReference type="PIRSF" id="PIRSF000505">
    <property type="entry name" value="EPSPS"/>
    <property type="match status" value="1"/>
</dbReference>